<comment type="subcellular location">
    <subcellularLocation>
        <location evidence="1">Secreted</location>
    </subcellularLocation>
</comment>
<evidence type="ECO:0000313" key="6">
    <source>
        <dbReference type="EMBL" id="MDC8012647.1"/>
    </source>
</evidence>
<feature type="domain" description="Right handed beta helix" evidence="5">
    <location>
        <begin position="286"/>
        <end position="451"/>
    </location>
</feature>
<dbReference type="PROSITE" id="PS51257">
    <property type="entry name" value="PROKAR_LIPOPROTEIN"/>
    <property type="match status" value="1"/>
</dbReference>
<dbReference type="RefSeq" id="WP_263545019.1">
    <property type="nucleotide sequence ID" value="NZ_JAOVZO020000014.1"/>
</dbReference>
<keyword evidence="2" id="KW-0964">Secreted</keyword>
<evidence type="ECO:0000259" key="5">
    <source>
        <dbReference type="Pfam" id="PF13229"/>
    </source>
</evidence>
<dbReference type="EMBL" id="JAOVZO020000014">
    <property type="protein sequence ID" value="MDC8012647.1"/>
    <property type="molecule type" value="Genomic_DNA"/>
</dbReference>
<dbReference type="InterPro" id="IPR011050">
    <property type="entry name" value="Pectin_lyase_fold/virulence"/>
</dbReference>
<evidence type="ECO:0000256" key="2">
    <source>
        <dbReference type="ARBA" id="ARBA00022525"/>
    </source>
</evidence>
<dbReference type="InterPro" id="IPR039448">
    <property type="entry name" value="Beta_helix"/>
</dbReference>
<dbReference type="PANTHER" id="PTHR40088:SF2">
    <property type="entry name" value="SECRETED SUGAR HYDROLASE"/>
    <property type="match status" value="1"/>
</dbReference>
<dbReference type="SMART" id="SM00710">
    <property type="entry name" value="PbH1"/>
    <property type="match status" value="5"/>
</dbReference>
<feature type="chain" id="PRO_5040842951" evidence="4">
    <location>
        <begin position="19"/>
        <end position="655"/>
    </location>
</feature>
<dbReference type="SUPFAM" id="SSF51126">
    <property type="entry name" value="Pectin lyase-like"/>
    <property type="match status" value="1"/>
</dbReference>
<keyword evidence="3 4" id="KW-0732">Signal</keyword>
<keyword evidence="7" id="KW-1185">Reference proteome</keyword>
<dbReference type="InterPro" id="IPR052052">
    <property type="entry name" value="Polysaccharide_Lyase_9"/>
</dbReference>
<name>A0A9X3YJE4_9GAMM</name>
<sequence>MRTVLFAAALCASGACLAQNAASWTSLDAYANFETAGATATIAGDADRDATIALEMRRVGDPAFRTAHPLVRVDATHLVGSLFALAPNTAYEIRATLTDPDGVTGNAVRTLTATTRIDTLVEPSLRTLYVSPAGSDGANGLTPGTAVQTIQRAADLAQPGDVVRVAPGVYRESVTVPRSGTASQPIVFRGDGNGVVLDGSATLPADTAWTALANGVWRTTLAFDTGHVVGEQGRLYRYGSLAALGALAAGAPGGYWFDGATRQLHVKFFDNQAPAAHTIHAARFENGFVVDGRAFVRIENFEIRYFGAGDYGKAVYLRYASDAIVRGNRIRDIGAAGVWVKGGDRHRIEDNAFTDTSIAGWPWDSTKGSSAENSAVVFTDDVGRGHVIRRNTTDGGFNGIAPCGGSAPPGAFTTEVDVYRNDLRRHNDDAFEPEGWCANVRIFDNTIRDSHMAFAVAPAAPGPTWIVRNVAWNTGNTRTSQTDGYTASALKINSGYPEAVGPLLIYHNTLVTTAPATDALNLLNPGNATLLRTRNNIVAGTRYVVAKVNPIATDMNYDLLYTTDPTRFARWMNVSYANLAALQALPGLETDGVQAPPQLVAPAAGDFRLAAGSAAIDRGAVLPGINDGYAGAAPDLGAFEFGDTIFANGFESTAQ</sequence>
<protein>
    <submittedName>
        <fullName evidence="6">Right-handed parallel beta-helix repeat-containing protein</fullName>
    </submittedName>
</protein>
<dbReference type="InterPro" id="IPR006626">
    <property type="entry name" value="PbH1"/>
</dbReference>
<dbReference type="InterPro" id="IPR012334">
    <property type="entry name" value="Pectin_lyas_fold"/>
</dbReference>
<gene>
    <name evidence="6" type="ORF">OD750_008810</name>
</gene>
<dbReference type="GO" id="GO:0005576">
    <property type="term" value="C:extracellular region"/>
    <property type="evidence" value="ECO:0007669"/>
    <property type="project" value="UniProtKB-SubCell"/>
</dbReference>
<evidence type="ECO:0000256" key="3">
    <source>
        <dbReference type="ARBA" id="ARBA00022729"/>
    </source>
</evidence>
<evidence type="ECO:0000256" key="1">
    <source>
        <dbReference type="ARBA" id="ARBA00004613"/>
    </source>
</evidence>
<proteinExistence type="predicted"/>
<accession>A0A9X3YJE4</accession>
<dbReference type="Gene3D" id="2.160.20.10">
    <property type="entry name" value="Single-stranded right-handed beta-helix, Pectin lyase-like"/>
    <property type="match status" value="2"/>
</dbReference>
<reference evidence="6" key="1">
    <citation type="submission" date="2023-02" db="EMBL/GenBank/DDBJ databases">
        <title>Tahibacter soli sp. nov. isolated from soil.</title>
        <authorList>
            <person name="Baek J.H."/>
            <person name="Lee J.K."/>
            <person name="Choi D.G."/>
            <person name="Jeon C.O."/>
        </authorList>
    </citation>
    <scope>NUCLEOTIDE SEQUENCE</scope>
    <source>
        <strain evidence="6">BL</strain>
    </source>
</reference>
<organism evidence="6 7">
    <name type="scientific">Tahibacter soli</name>
    <dbReference type="NCBI Taxonomy" id="2983605"/>
    <lineage>
        <taxon>Bacteria</taxon>
        <taxon>Pseudomonadati</taxon>
        <taxon>Pseudomonadota</taxon>
        <taxon>Gammaproteobacteria</taxon>
        <taxon>Lysobacterales</taxon>
        <taxon>Rhodanobacteraceae</taxon>
        <taxon>Tahibacter</taxon>
    </lineage>
</organism>
<comment type="caution">
    <text evidence="6">The sequence shown here is derived from an EMBL/GenBank/DDBJ whole genome shotgun (WGS) entry which is preliminary data.</text>
</comment>
<dbReference type="Pfam" id="PF13229">
    <property type="entry name" value="Beta_helix"/>
    <property type="match status" value="1"/>
</dbReference>
<evidence type="ECO:0000313" key="7">
    <source>
        <dbReference type="Proteomes" id="UP001139971"/>
    </source>
</evidence>
<dbReference type="GO" id="GO:0016837">
    <property type="term" value="F:carbon-oxygen lyase activity, acting on polysaccharides"/>
    <property type="evidence" value="ECO:0007669"/>
    <property type="project" value="TreeGrafter"/>
</dbReference>
<dbReference type="Proteomes" id="UP001139971">
    <property type="component" value="Unassembled WGS sequence"/>
</dbReference>
<feature type="signal peptide" evidence="4">
    <location>
        <begin position="1"/>
        <end position="18"/>
    </location>
</feature>
<evidence type="ECO:0000256" key="4">
    <source>
        <dbReference type="SAM" id="SignalP"/>
    </source>
</evidence>
<dbReference type="PANTHER" id="PTHR40088">
    <property type="entry name" value="PECTATE LYASE (EUROFUNG)"/>
    <property type="match status" value="1"/>
</dbReference>
<dbReference type="AlphaFoldDB" id="A0A9X3YJE4"/>